<dbReference type="PROSITE" id="PS50158">
    <property type="entry name" value="ZF_CCHC"/>
    <property type="match status" value="1"/>
</dbReference>
<evidence type="ECO:0000256" key="1">
    <source>
        <dbReference type="PROSITE-ProRule" id="PRU00047"/>
    </source>
</evidence>
<dbReference type="AlphaFoldDB" id="A0AA47NVH7"/>
<dbReference type="InterPro" id="IPR001878">
    <property type="entry name" value="Znf_CCHC"/>
</dbReference>
<keyword evidence="1" id="KW-0863">Zinc-finger</keyword>
<sequence length="466" mass="51952">MDFLKQYGSIGRFIKVSDQNSEFFGKVIVEYNSGAAVETLENDLPLDKTSDSDANVVYHIEALASVYSTGKGTTLTTTFLSELQNIAKLSGKPFEHLLRDELTRITGLVTESSQGAESNDQGTVVAPAETDQGPISPDATQTDSEINGQNQTIEPPNTTFRTNVHAMPTLRASAPSSFPSPELLNPPEVQRPRANPKAFLDLLDSAYATVEDGDELFAQFLNVNQNSGEKPSNYLQRLQTLLIRVVKMKTISPKDSDKQLLKQFCIGCWHNALINTLQLEQRKDNLPTFPEFLLLLRTEEDKQTAKANRMKQHLGLQKPKAQAAANMHEAFFPDTFDTQPSFSNPPSVVQQIQKQIVDLQAQIAVLSTPKRDPPIFQKPAMKKEKERQKEKPLTKKTPNPEPTSETKAATVKQRPKPWYCFRCGEDGHIATSCNDPPNPTLVAAKRNLLKEKQQAWERDNPTPKSI</sequence>
<keyword evidence="1" id="KW-0862">Zinc</keyword>
<dbReference type="GO" id="GO:0003676">
    <property type="term" value="F:nucleic acid binding"/>
    <property type="evidence" value="ECO:0007669"/>
    <property type="project" value="InterPro"/>
</dbReference>
<feature type="region of interest" description="Disordered" evidence="2">
    <location>
        <begin position="370"/>
        <end position="413"/>
    </location>
</feature>
<keyword evidence="1" id="KW-0479">Metal-binding</keyword>
<feature type="compositionally biased region" description="Polar residues" evidence="2">
    <location>
        <begin position="109"/>
        <end position="122"/>
    </location>
</feature>
<evidence type="ECO:0000313" key="4">
    <source>
        <dbReference type="EMBL" id="KAK0138860.1"/>
    </source>
</evidence>
<dbReference type="Proteomes" id="UP001174136">
    <property type="component" value="Unassembled WGS sequence"/>
</dbReference>
<proteinExistence type="predicted"/>
<dbReference type="InterPro" id="IPR026523">
    <property type="entry name" value="PNMA"/>
</dbReference>
<feature type="domain" description="CCHC-type" evidence="3">
    <location>
        <begin position="420"/>
        <end position="433"/>
    </location>
</feature>
<dbReference type="Gene3D" id="4.10.60.10">
    <property type="entry name" value="Zinc finger, CCHC-type"/>
    <property type="match status" value="1"/>
</dbReference>
<dbReference type="EMBL" id="JAOPHQ010004566">
    <property type="protein sequence ID" value="KAK0138860.1"/>
    <property type="molecule type" value="Genomic_DNA"/>
</dbReference>
<feature type="compositionally biased region" description="Basic and acidic residues" evidence="2">
    <location>
        <begin position="381"/>
        <end position="393"/>
    </location>
</feature>
<evidence type="ECO:0000259" key="3">
    <source>
        <dbReference type="PROSITE" id="PS50158"/>
    </source>
</evidence>
<dbReference type="InterPro" id="IPR048270">
    <property type="entry name" value="PNMA_C"/>
</dbReference>
<feature type="region of interest" description="Disordered" evidence="2">
    <location>
        <begin position="109"/>
        <end position="159"/>
    </location>
</feature>
<evidence type="ECO:0000256" key="2">
    <source>
        <dbReference type="SAM" id="MobiDB-lite"/>
    </source>
</evidence>
<comment type="caution">
    <text evidence="4">The sequence shown here is derived from an EMBL/GenBank/DDBJ whole genome shotgun (WGS) entry which is preliminary data.</text>
</comment>
<keyword evidence="5" id="KW-1185">Reference proteome</keyword>
<organism evidence="4 5">
    <name type="scientific">Merluccius polli</name>
    <name type="common">Benguela hake</name>
    <name type="synonym">Merluccius cadenati</name>
    <dbReference type="NCBI Taxonomy" id="89951"/>
    <lineage>
        <taxon>Eukaryota</taxon>
        <taxon>Metazoa</taxon>
        <taxon>Chordata</taxon>
        <taxon>Craniata</taxon>
        <taxon>Vertebrata</taxon>
        <taxon>Euteleostomi</taxon>
        <taxon>Actinopterygii</taxon>
        <taxon>Neopterygii</taxon>
        <taxon>Teleostei</taxon>
        <taxon>Neoteleostei</taxon>
        <taxon>Acanthomorphata</taxon>
        <taxon>Zeiogadaria</taxon>
        <taxon>Gadariae</taxon>
        <taxon>Gadiformes</taxon>
        <taxon>Gadoidei</taxon>
        <taxon>Merlucciidae</taxon>
        <taxon>Merluccius</taxon>
    </lineage>
</organism>
<accession>A0AA47NVH7</accession>
<gene>
    <name evidence="4" type="primary">ZCCHC12_2</name>
    <name evidence="4" type="ORF">N1851_024596</name>
</gene>
<dbReference type="InterPro" id="IPR036875">
    <property type="entry name" value="Znf_CCHC_sf"/>
</dbReference>
<feature type="compositionally biased region" description="Polar residues" evidence="2">
    <location>
        <begin position="138"/>
        <end position="159"/>
    </location>
</feature>
<reference evidence="4" key="1">
    <citation type="journal article" date="2023" name="Front. Mar. Sci.">
        <title>A new Merluccius polli reference genome to investigate the effects of global change in West African waters.</title>
        <authorList>
            <person name="Mateo J.L."/>
            <person name="Blanco-Fernandez C."/>
            <person name="Garcia-Vazquez E."/>
            <person name="Machado-Schiaffino G."/>
        </authorList>
    </citation>
    <scope>NUCLEOTIDE SEQUENCE</scope>
    <source>
        <strain evidence="4">C29</strain>
        <tissue evidence="4">Fin</tissue>
    </source>
</reference>
<evidence type="ECO:0000313" key="5">
    <source>
        <dbReference type="Proteomes" id="UP001174136"/>
    </source>
</evidence>
<dbReference type="Pfam" id="PF14893">
    <property type="entry name" value="PNMA"/>
    <property type="match status" value="1"/>
</dbReference>
<dbReference type="PANTHER" id="PTHR23095:SF53">
    <property type="entry name" value="ZINC FINGER CCHC DOMAIN-CONTAINING PROTEIN 12-LIKE"/>
    <property type="match status" value="1"/>
</dbReference>
<name>A0AA47NVH7_MERPO</name>
<dbReference type="GO" id="GO:0008270">
    <property type="term" value="F:zinc ion binding"/>
    <property type="evidence" value="ECO:0007669"/>
    <property type="project" value="UniProtKB-KW"/>
</dbReference>
<dbReference type="PANTHER" id="PTHR23095">
    <property type="entry name" value="PARANEOPLASTIC ANTIGEN"/>
    <property type="match status" value="1"/>
</dbReference>
<dbReference type="SUPFAM" id="SSF57756">
    <property type="entry name" value="Retrovirus zinc finger-like domains"/>
    <property type="match status" value="1"/>
</dbReference>
<protein>
    <submittedName>
        <fullName evidence="4">Zinc finger CCHC domain-containing protein 12</fullName>
    </submittedName>
</protein>